<keyword evidence="2" id="KW-1133">Transmembrane helix</keyword>
<reference evidence="3 4" key="1">
    <citation type="journal article" date="2013" name="PLoS Genet.">
        <title>The genome and development-dependent transcriptomes of Pyronema confluens: a window into fungal evolution.</title>
        <authorList>
            <person name="Traeger S."/>
            <person name="Altegoer F."/>
            <person name="Freitag M."/>
            <person name="Gabaldon T."/>
            <person name="Kempken F."/>
            <person name="Kumar A."/>
            <person name="Marcet-Houben M."/>
            <person name="Poggeler S."/>
            <person name="Stajich J.E."/>
            <person name="Nowrousian M."/>
        </authorList>
    </citation>
    <scope>NUCLEOTIDE SEQUENCE [LARGE SCALE GENOMIC DNA]</scope>
    <source>
        <strain evidence="4">CBS 100304</strain>
        <tissue evidence="3">Vegetative mycelium</tissue>
    </source>
</reference>
<protein>
    <submittedName>
        <fullName evidence="3">Uncharacterized protein</fullName>
    </submittedName>
</protein>
<keyword evidence="2" id="KW-0472">Membrane</keyword>
<sequence>MATHKSQHPTAYDAHELPNAPSRPLPLLPEFANPDFSPTAKFNPKSITEEAKAKRNAPAKRKVSGPLLGFNFSGNTEDFEKPETEKCPVNKEVVMGLRYTVLGIRILQAFSNAGIFVAMVLLRGKDFNLEAGTGWICRAIPAVAMIHTTHSVFSHYGQHGLKVLHNTQFYYLFSSTLDVALTAFYAYISLLTYRQHIAATPTWTSIFSNALIESRLIWAIFLTLCISGGLMVITAAIGFYLVHQFRLLSELPPDHNPFLDPNDPTLKDTEKRWSTVTSEPYVSSSRPESYQPPKGAKYSYQTISADTMDFGESRRDSRRTEQLGGGYGQVAAQLTREPSPPAAQPSLKRGSRTMRPNSLVAGLDGHTIRSVKRNSFVDDGEGIGIAITSGDVYPQNHYEQRGVRGVEV</sequence>
<dbReference type="OMA" id="MATHKSQ"/>
<feature type="transmembrane region" description="Helical" evidence="2">
    <location>
        <begin position="216"/>
        <end position="242"/>
    </location>
</feature>
<evidence type="ECO:0000313" key="3">
    <source>
        <dbReference type="EMBL" id="CCX11985.1"/>
    </source>
</evidence>
<evidence type="ECO:0000256" key="2">
    <source>
        <dbReference type="SAM" id="Phobius"/>
    </source>
</evidence>
<dbReference type="STRING" id="1076935.U4L685"/>
<dbReference type="EMBL" id="HF935661">
    <property type="protein sequence ID" value="CCX11985.1"/>
    <property type="molecule type" value="Genomic_DNA"/>
</dbReference>
<gene>
    <name evidence="3" type="ORF">PCON_11579</name>
</gene>
<name>U4L685_PYROM</name>
<dbReference type="Proteomes" id="UP000018144">
    <property type="component" value="Unassembled WGS sequence"/>
</dbReference>
<evidence type="ECO:0000313" key="4">
    <source>
        <dbReference type="Proteomes" id="UP000018144"/>
    </source>
</evidence>
<dbReference type="eggNOG" id="ENOG502S9P8">
    <property type="taxonomic scope" value="Eukaryota"/>
</dbReference>
<dbReference type="AlphaFoldDB" id="U4L685"/>
<keyword evidence="2" id="KW-0812">Transmembrane</keyword>
<proteinExistence type="predicted"/>
<feature type="transmembrane region" description="Helical" evidence="2">
    <location>
        <begin position="102"/>
        <end position="122"/>
    </location>
</feature>
<organism evidence="3 4">
    <name type="scientific">Pyronema omphalodes (strain CBS 100304)</name>
    <name type="common">Pyronema confluens</name>
    <dbReference type="NCBI Taxonomy" id="1076935"/>
    <lineage>
        <taxon>Eukaryota</taxon>
        <taxon>Fungi</taxon>
        <taxon>Dikarya</taxon>
        <taxon>Ascomycota</taxon>
        <taxon>Pezizomycotina</taxon>
        <taxon>Pezizomycetes</taxon>
        <taxon>Pezizales</taxon>
        <taxon>Pyronemataceae</taxon>
        <taxon>Pyronema</taxon>
    </lineage>
</organism>
<keyword evidence="4" id="KW-1185">Reference proteome</keyword>
<evidence type="ECO:0000256" key="1">
    <source>
        <dbReference type="SAM" id="MobiDB-lite"/>
    </source>
</evidence>
<dbReference type="OrthoDB" id="5404940at2759"/>
<feature type="region of interest" description="Disordered" evidence="1">
    <location>
        <begin position="277"/>
        <end position="296"/>
    </location>
</feature>
<feature type="region of interest" description="Disordered" evidence="1">
    <location>
        <begin position="334"/>
        <end position="359"/>
    </location>
</feature>
<feature type="transmembrane region" description="Helical" evidence="2">
    <location>
        <begin position="169"/>
        <end position="188"/>
    </location>
</feature>
<accession>U4L685</accession>
<feature type="region of interest" description="Disordered" evidence="1">
    <location>
        <begin position="1"/>
        <end position="23"/>
    </location>
</feature>
<feature type="compositionally biased region" description="Polar residues" evidence="1">
    <location>
        <begin position="277"/>
        <end position="288"/>
    </location>
</feature>